<dbReference type="EMBL" id="JAHQIW010002621">
    <property type="protein sequence ID" value="KAJ1355841.1"/>
    <property type="molecule type" value="Genomic_DNA"/>
</dbReference>
<evidence type="ECO:0000256" key="1">
    <source>
        <dbReference type="SAM" id="MobiDB-lite"/>
    </source>
</evidence>
<evidence type="ECO:0000313" key="3">
    <source>
        <dbReference type="Proteomes" id="UP001196413"/>
    </source>
</evidence>
<protein>
    <submittedName>
        <fullName evidence="2">Uncharacterized protein</fullName>
    </submittedName>
</protein>
<organism evidence="2 3">
    <name type="scientific">Parelaphostrongylus tenuis</name>
    <name type="common">Meningeal worm</name>
    <dbReference type="NCBI Taxonomy" id="148309"/>
    <lineage>
        <taxon>Eukaryota</taxon>
        <taxon>Metazoa</taxon>
        <taxon>Ecdysozoa</taxon>
        <taxon>Nematoda</taxon>
        <taxon>Chromadorea</taxon>
        <taxon>Rhabditida</taxon>
        <taxon>Rhabditina</taxon>
        <taxon>Rhabditomorpha</taxon>
        <taxon>Strongyloidea</taxon>
        <taxon>Metastrongylidae</taxon>
        <taxon>Parelaphostrongylus</taxon>
    </lineage>
</organism>
<feature type="region of interest" description="Disordered" evidence="1">
    <location>
        <begin position="1"/>
        <end position="21"/>
    </location>
</feature>
<dbReference type="AlphaFoldDB" id="A0AAD5QQZ3"/>
<name>A0AAD5QQZ3_PARTN</name>
<keyword evidence="3" id="KW-1185">Reference proteome</keyword>
<accession>A0AAD5QQZ3</accession>
<sequence length="56" mass="6401">MQTTIDRPWTSAKLNAKRRTHGKKVGWSQCEQIILEFKPAGASLRDELSGELTRFL</sequence>
<evidence type="ECO:0000313" key="2">
    <source>
        <dbReference type="EMBL" id="KAJ1355841.1"/>
    </source>
</evidence>
<dbReference type="Proteomes" id="UP001196413">
    <property type="component" value="Unassembled WGS sequence"/>
</dbReference>
<comment type="caution">
    <text evidence="2">The sequence shown here is derived from an EMBL/GenBank/DDBJ whole genome shotgun (WGS) entry which is preliminary data.</text>
</comment>
<reference evidence="2" key="1">
    <citation type="submission" date="2021-06" db="EMBL/GenBank/DDBJ databases">
        <title>Parelaphostrongylus tenuis whole genome reference sequence.</title>
        <authorList>
            <person name="Garwood T.J."/>
            <person name="Larsen P.A."/>
            <person name="Fountain-Jones N.M."/>
            <person name="Garbe J.R."/>
            <person name="Macchietto M.G."/>
            <person name="Kania S.A."/>
            <person name="Gerhold R.W."/>
            <person name="Richards J.E."/>
            <person name="Wolf T.M."/>
        </authorList>
    </citation>
    <scope>NUCLEOTIDE SEQUENCE</scope>
    <source>
        <strain evidence="2">MNPRO001-30</strain>
        <tissue evidence="2">Meninges</tissue>
    </source>
</reference>
<proteinExistence type="predicted"/>
<gene>
    <name evidence="2" type="ORF">KIN20_013398</name>
</gene>